<dbReference type="InterPro" id="IPR036721">
    <property type="entry name" value="RCK_C_sf"/>
</dbReference>
<evidence type="ECO:0000256" key="6">
    <source>
        <dbReference type="ARBA" id="ARBA00023136"/>
    </source>
</evidence>
<feature type="transmembrane region" description="Helical" evidence="7">
    <location>
        <begin position="539"/>
        <end position="557"/>
    </location>
</feature>
<keyword evidence="10" id="KW-1185">Reference proteome</keyword>
<dbReference type="PATRIC" id="fig|1768241.3.peg.3092"/>
<evidence type="ECO:0000256" key="5">
    <source>
        <dbReference type="ARBA" id="ARBA00022989"/>
    </source>
</evidence>
<dbReference type="InterPro" id="IPR006037">
    <property type="entry name" value="RCK_C"/>
</dbReference>
<dbReference type="InterPro" id="IPR004680">
    <property type="entry name" value="Cit_transptr-like_dom"/>
</dbReference>
<feature type="transmembrane region" description="Helical" evidence="7">
    <location>
        <begin position="38"/>
        <end position="56"/>
    </location>
</feature>
<dbReference type="PROSITE" id="PS01271">
    <property type="entry name" value="NA_SULFATE"/>
    <property type="match status" value="1"/>
</dbReference>
<evidence type="ECO:0000313" key="9">
    <source>
        <dbReference type="EMBL" id="KUP92132.1"/>
    </source>
</evidence>
<keyword evidence="2" id="KW-0813">Transport</keyword>
<dbReference type="InterPro" id="IPR051679">
    <property type="entry name" value="DASS-Related_Transporters"/>
</dbReference>
<feature type="transmembrane region" description="Helical" evidence="7">
    <location>
        <begin position="451"/>
        <end position="472"/>
    </location>
</feature>
<organism evidence="9 10">
    <name type="scientific">Tritonibacter horizontis</name>
    <dbReference type="NCBI Taxonomy" id="1768241"/>
    <lineage>
        <taxon>Bacteria</taxon>
        <taxon>Pseudomonadati</taxon>
        <taxon>Pseudomonadota</taxon>
        <taxon>Alphaproteobacteria</taxon>
        <taxon>Rhodobacterales</taxon>
        <taxon>Paracoccaceae</taxon>
        <taxon>Tritonibacter</taxon>
    </lineage>
</organism>
<comment type="subcellular location">
    <subcellularLocation>
        <location evidence="1">Membrane</location>
        <topology evidence="1">Multi-pass membrane protein</topology>
    </subcellularLocation>
</comment>
<gene>
    <name evidence="9" type="ORF">TRIHO_29540</name>
</gene>
<reference evidence="9 10" key="1">
    <citation type="submission" date="2015-12" db="EMBL/GenBank/DDBJ databases">
        <title>Genome sequence of the marine Rhodobacteraceae strain O3.65, Candidatus Tritonibacter horizontis.</title>
        <authorList>
            <person name="Poehlein A."/>
            <person name="Giebel H.A."/>
            <person name="Voget S."/>
            <person name="Brinkhoff T."/>
        </authorList>
    </citation>
    <scope>NUCLEOTIDE SEQUENCE [LARGE SCALE GENOMIC DNA]</scope>
    <source>
        <strain evidence="9 10">O3.65</strain>
    </source>
</reference>
<evidence type="ECO:0000256" key="7">
    <source>
        <dbReference type="SAM" id="Phobius"/>
    </source>
</evidence>
<feature type="transmembrane region" description="Helical" evidence="7">
    <location>
        <begin position="409"/>
        <end position="439"/>
    </location>
</feature>
<proteinExistence type="predicted"/>
<feature type="transmembrane region" description="Helical" evidence="7">
    <location>
        <begin position="511"/>
        <end position="532"/>
    </location>
</feature>
<dbReference type="PANTHER" id="PTHR43652">
    <property type="entry name" value="BASIC AMINO ACID ANTIPORTER YFCC-RELATED"/>
    <property type="match status" value="1"/>
</dbReference>
<dbReference type="Proteomes" id="UP000068382">
    <property type="component" value="Unassembled WGS sequence"/>
</dbReference>
<feature type="transmembrane region" description="Helical" evidence="7">
    <location>
        <begin position="102"/>
        <end position="135"/>
    </location>
</feature>
<dbReference type="Pfam" id="PF03600">
    <property type="entry name" value="CitMHS"/>
    <property type="match status" value="1"/>
</dbReference>
<dbReference type="Gene3D" id="3.30.70.1450">
    <property type="entry name" value="Regulator of K+ conductance, C-terminal domain"/>
    <property type="match status" value="2"/>
</dbReference>
<feature type="domain" description="RCK C-terminal" evidence="8">
    <location>
        <begin position="218"/>
        <end position="302"/>
    </location>
</feature>
<protein>
    <submittedName>
        <fullName evidence="9">Citrate transporter</fullName>
    </submittedName>
</protein>
<evidence type="ECO:0000256" key="1">
    <source>
        <dbReference type="ARBA" id="ARBA00004141"/>
    </source>
</evidence>
<comment type="caution">
    <text evidence="9">The sequence shown here is derived from an EMBL/GenBank/DDBJ whole genome shotgun (WGS) entry which is preliminary data.</text>
</comment>
<keyword evidence="3 7" id="KW-0812">Transmembrane</keyword>
<sequence>MIAAAIAAGATPGLAPGLALLLVTAVFTAFVSERYPPFLVAFVGAMTALALGLVGTDDVLKAVANPAPATIAAMFVLSAALVRTGTLEMLISGLSVLSSRNATLALLAFFAAAALASAFLNNTPVVMVLIPVAIGLAQQTGNMPSRLLIPLSYMVILGGTVTLIGTSTNLLVDGVAREAGLAPFGLFDLAPLGLLVALAGGGFLAVFGKHLLPERTTVSAISGRAQRAWLADVFIPEGSPLIGQPPLAVPAFSRAEVRVIDVLRGDMSLRRALSEVRLAAGDIVVVKTRDTELAAFREGTVKGAALPRAQPGQMRPSQMLEVLVGPGCKAIGRTLATTRWRRRFGVYPVALHRRGMALDGRLETTRLVVGDTLLIEGAPDDLDRLLEDQRLTALAPHAVRAFRRAKAPLAALILLGVVTLAAFDVAPILALALIGAALVLVTGCIEAEEGLAALDGPLLILIVSMLVIGTALDRSGAVTMIVAALAPVLATLGPWVALALIYAVTSVLTELVTNNAVAVLMTPIAIGLAQGLGIDARPFVVAVMFAASASFATPIGYQTNTLVYTAGGYRFSDFLRVGVPMNLIVGAISVLLIPLFWSFN</sequence>
<dbReference type="SUPFAM" id="SSF116726">
    <property type="entry name" value="TrkA C-terminal domain-like"/>
    <property type="match status" value="2"/>
</dbReference>
<dbReference type="InterPro" id="IPR031312">
    <property type="entry name" value="Na/sul_symport_CS"/>
</dbReference>
<dbReference type="PROSITE" id="PS51202">
    <property type="entry name" value="RCK_C"/>
    <property type="match status" value="2"/>
</dbReference>
<evidence type="ECO:0000256" key="3">
    <source>
        <dbReference type="ARBA" id="ARBA00022692"/>
    </source>
</evidence>
<dbReference type="GO" id="GO:0006813">
    <property type="term" value="P:potassium ion transport"/>
    <property type="evidence" value="ECO:0007669"/>
    <property type="project" value="InterPro"/>
</dbReference>
<keyword evidence="6 7" id="KW-0472">Membrane</keyword>
<dbReference type="PANTHER" id="PTHR43652:SF2">
    <property type="entry name" value="BASIC AMINO ACID ANTIPORTER YFCC-RELATED"/>
    <property type="match status" value="1"/>
</dbReference>
<feature type="domain" description="RCK C-terminal" evidence="8">
    <location>
        <begin position="307"/>
        <end position="391"/>
    </location>
</feature>
<accession>A0A132BVP6</accession>
<dbReference type="Pfam" id="PF02080">
    <property type="entry name" value="TrkA_C"/>
    <property type="match status" value="1"/>
</dbReference>
<evidence type="ECO:0000259" key="8">
    <source>
        <dbReference type="PROSITE" id="PS51202"/>
    </source>
</evidence>
<dbReference type="GO" id="GO:0008324">
    <property type="term" value="F:monoatomic cation transmembrane transporter activity"/>
    <property type="evidence" value="ECO:0007669"/>
    <property type="project" value="InterPro"/>
</dbReference>
<keyword evidence="4" id="KW-0677">Repeat</keyword>
<feature type="transmembrane region" description="Helical" evidence="7">
    <location>
        <begin position="484"/>
        <end position="505"/>
    </location>
</feature>
<dbReference type="GO" id="GO:0005886">
    <property type="term" value="C:plasma membrane"/>
    <property type="evidence" value="ECO:0007669"/>
    <property type="project" value="TreeGrafter"/>
</dbReference>
<keyword evidence="5 7" id="KW-1133">Transmembrane helix</keyword>
<feature type="transmembrane region" description="Helical" evidence="7">
    <location>
        <begin position="147"/>
        <end position="172"/>
    </location>
</feature>
<dbReference type="EMBL" id="LPUY01000078">
    <property type="protein sequence ID" value="KUP92132.1"/>
    <property type="molecule type" value="Genomic_DNA"/>
</dbReference>
<dbReference type="AlphaFoldDB" id="A0A132BVP6"/>
<evidence type="ECO:0000256" key="4">
    <source>
        <dbReference type="ARBA" id="ARBA00022737"/>
    </source>
</evidence>
<feature type="transmembrane region" description="Helical" evidence="7">
    <location>
        <begin position="63"/>
        <end position="82"/>
    </location>
</feature>
<feature type="transmembrane region" description="Helical" evidence="7">
    <location>
        <begin position="184"/>
        <end position="207"/>
    </location>
</feature>
<evidence type="ECO:0000313" key="10">
    <source>
        <dbReference type="Proteomes" id="UP000068382"/>
    </source>
</evidence>
<name>A0A132BVP6_9RHOB</name>
<dbReference type="RefSeq" id="WP_068245260.1">
    <property type="nucleotide sequence ID" value="NZ_LPUY01000078.1"/>
</dbReference>
<evidence type="ECO:0000256" key="2">
    <source>
        <dbReference type="ARBA" id="ARBA00022448"/>
    </source>
</evidence>
<dbReference type="OrthoDB" id="9809303at2"/>
<feature type="transmembrane region" description="Helical" evidence="7">
    <location>
        <begin position="577"/>
        <end position="597"/>
    </location>
</feature>